<sequence length="148" mass="16878">MNGYENLYLAILPDLAEHYGISSSHFQSNPHSTSSQQCRSHLYKLILIEFYLHEHRLKNSKSVLHLDGVAALHHLVYLKTKWTPASIRNLNTPDLLFALLDDLVPDQLSETAQNYLAVISKNQRLPKIDLMSYTGWEIGSGGQYLKDE</sequence>
<dbReference type="Proteomes" id="UP000078225">
    <property type="component" value="Unassembled WGS sequence"/>
</dbReference>
<dbReference type="RefSeq" id="WP_064601301.1">
    <property type="nucleotide sequence ID" value="NZ_LYRP01000050.1"/>
</dbReference>
<dbReference type="OrthoDB" id="6471118at2"/>
<comment type="caution">
    <text evidence="1">The sequence shown here is derived from an EMBL/GenBank/DDBJ whole genome shotgun (WGS) entry which is preliminary data.</text>
</comment>
<gene>
    <name evidence="1" type="ORF">A9B99_17195</name>
</gene>
<evidence type="ECO:0000313" key="1">
    <source>
        <dbReference type="EMBL" id="OAT74922.1"/>
    </source>
</evidence>
<accession>A0A1B7KXQ5</accession>
<proteinExistence type="predicted"/>
<organism evidence="1 2">
    <name type="scientific">Mangrovibacter phragmitis</name>
    <dbReference type="NCBI Taxonomy" id="1691903"/>
    <lineage>
        <taxon>Bacteria</taxon>
        <taxon>Pseudomonadati</taxon>
        <taxon>Pseudomonadota</taxon>
        <taxon>Gammaproteobacteria</taxon>
        <taxon>Enterobacterales</taxon>
        <taxon>Enterobacteriaceae</taxon>
        <taxon>Mangrovibacter</taxon>
    </lineage>
</organism>
<keyword evidence="2" id="KW-1185">Reference proteome</keyword>
<reference evidence="2" key="1">
    <citation type="submission" date="2016-05" db="EMBL/GenBank/DDBJ databases">
        <authorList>
            <person name="Behera P."/>
            <person name="Vaishampayan P."/>
            <person name="Singh N."/>
            <person name="Raina V."/>
            <person name="Suar M."/>
            <person name="Pattnaik A."/>
            <person name="Rastogi G."/>
        </authorList>
    </citation>
    <scope>NUCLEOTIDE SEQUENCE [LARGE SCALE GENOMIC DNA]</scope>
    <source>
        <strain evidence="2">MP23</strain>
    </source>
</reference>
<protein>
    <submittedName>
        <fullName evidence="1">Uncharacterized protein</fullName>
    </submittedName>
</protein>
<dbReference type="AlphaFoldDB" id="A0A1B7KXQ5"/>
<dbReference type="NCBIfam" id="NF033230">
    <property type="entry name" value="phage_region_01"/>
    <property type="match status" value="1"/>
</dbReference>
<dbReference type="EMBL" id="LYRP01000050">
    <property type="protein sequence ID" value="OAT74922.1"/>
    <property type="molecule type" value="Genomic_DNA"/>
</dbReference>
<evidence type="ECO:0000313" key="2">
    <source>
        <dbReference type="Proteomes" id="UP000078225"/>
    </source>
</evidence>
<name>A0A1B7KXQ5_9ENTR</name>
<dbReference type="InterPro" id="IPR059241">
    <property type="entry name" value="SfIV_phage_associated"/>
</dbReference>